<accession>A0A1I2ZS95</accession>
<keyword evidence="2" id="KW-1185">Reference proteome</keyword>
<dbReference type="Pfam" id="PF19781">
    <property type="entry name" value="DUF6266"/>
    <property type="match status" value="1"/>
</dbReference>
<reference evidence="1 2" key="1">
    <citation type="submission" date="2016-10" db="EMBL/GenBank/DDBJ databases">
        <authorList>
            <person name="de Groot N.N."/>
        </authorList>
    </citation>
    <scope>NUCLEOTIDE SEQUENCE [LARGE SCALE GENOMIC DNA]</scope>
    <source>
        <strain evidence="1 2">DSM 18684</strain>
    </source>
</reference>
<dbReference type="Proteomes" id="UP000199666">
    <property type="component" value="Unassembled WGS sequence"/>
</dbReference>
<organism evidence="1 2">
    <name type="scientific">Pedobacter insulae</name>
    <dbReference type="NCBI Taxonomy" id="414048"/>
    <lineage>
        <taxon>Bacteria</taxon>
        <taxon>Pseudomonadati</taxon>
        <taxon>Bacteroidota</taxon>
        <taxon>Sphingobacteriia</taxon>
        <taxon>Sphingobacteriales</taxon>
        <taxon>Sphingobacteriaceae</taxon>
        <taxon>Pedobacter</taxon>
    </lineage>
</organism>
<dbReference type="AlphaFoldDB" id="A0A1I2ZS95"/>
<name>A0A1I2ZS95_9SPHI</name>
<sequence>MPVHPLLIPYKFRVKFMLKVSFSLIFLIFIKKPVALDCFKFDDMAIIRNGPNGGLTGKFGSVIGYKLNGQDVIKGLAKVRTKKPGAKELANRAKFALLQAWQRPLLGVLRVGFRNYAPTFQGFVAAKSYNSKHALKTREDGTSYIDPSLALVSFGSLTVPKTMHMERQGDSILFTWSTDGHYEMIDQAMVLAYCSETGQAAYDIAAGKRYMGTASIELPDDSAGCEFHVYIAFVAYDHSSQSNSHYLGSVIA</sequence>
<dbReference type="InterPro" id="IPR046233">
    <property type="entry name" value="DUF6266"/>
</dbReference>
<evidence type="ECO:0000313" key="2">
    <source>
        <dbReference type="Proteomes" id="UP000199666"/>
    </source>
</evidence>
<evidence type="ECO:0000313" key="1">
    <source>
        <dbReference type="EMBL" id="SFH40389.1"/>
    </source>
</evidence>
<gene>
    <name evidence="1" type="ORF">SAMN04489864_11139</name>
</gene>
<dbReference type="STRING" id="414048.SAMN04489864_11139"/>
<proteinExistence type="predicted"/>
<protein>
    <submittedName>
        <fullName evidence="1">Uncharacterized protein</fullName>
    </submittedName>
</protein>
<dbReference type="EMBL" id="FOPP01000011">
    <property type="protein sequence ID" value="SFH40389.1"/>
    <property type="molecule type" value="Genomic_DNA"/>
</dbReference>